<comment type="similarity">
    <text evidence="1 5 6">Belongs to the peptidase S8 family.</text>
</comment>
<dbReference type="InterPro" id="IPR050131">
    <property type="entry name" value="Peptidase_S8_subtilisin-like"/>
</dbReference>
<dbReference type="Gene3D" id="2.60.40.10">
    <property type="entry name" value="Immunoglobulins"/>
    <property type="match status" value="1"/>
</dbReference>
<evidence type="ECO:0000256" key="5">
    <source>
        <dbReference type="PROSITE-ProRule" id="PRU01240"/>
    </source>
</evidence>
<dbReference type="InterPro" id="IPR023828">
    <property type="entry name" value="Peptidase_S8_Ser-AS"/>
</dbReference>
<dbReference type="PROSITE" id="PS00138">
    <property type="entry name" value="SUBTILASE_SER"/>
    <property type="match status" value="1"/>
</dbReference>
<organism evidence="9 10">
    <name type="scientific">Phytohabitans aurantiacus</name>
    <dbReference type="NCBI Taxonomy" id="3016789"/>
    <lineage>
        <taxon>Bacteria</taxon>
        <taxon>Bacillati</taxon>
        <taxon>Actinomycetota</taxon>
        <taxon>Actinomycetes</taxon>
        <taxon>Micromonosporales</taxon>
        <taxon>Micromonosporaceae</taxon>
    </lineage>
</organism>
<dbReference type="Proteomes" id="UP001144280">
    <property type="component" value="Unassembled WGS sequence"/>
</dbReference>
<keyword evidence="2 5" id="KW-0645">Protease</keyword>
<protein>
    <submittedName>
        <fullName evidence="9">Serine protease</fullName>
    </submittedName>
</protein>
<accession>A0ABQ5QPP7</accession>
<dbReference type="PANTHER" id="PTHR43806">
    <property type="entry name" value="PEPTIDASE S8"/>
    <property type="match status" value="1"/>
</dbReference>
<dbReference type="PROSITE" id="PS51892">
    <property type="entry name" value="SUBTILASE"/>
    <property type="match status" value="1"/>
</dbReference>
<evidence type="ECO:0000256" key="2">
    <source>
        <dbReference type="ARBA" id="ARBA00022670"/>
    </source>
</evidence>
<evidence type="ECO:0000256" key="7">
    <source>
        <dbReference type="SAM" id="SignalP"/>
    </source>
</evidence>
<dbReference type="PROSITE" id="PS00136">
    <property type="entry name" value="SUBTILASE_ASP"/>
    <property type="match status" value="1"/>
</dbReference>
<dbReference type="InterPro" id="IPR000209">
    <property type="entry name" value="Peptidase_S8/S53_dom"/>
</dbReference>
<name>A0ABQ5QPP7_9ACTN</name>
<evidence type="ECO:0000313" key="9">
    <source>
        <dbReference type="EMBL" id="GLH95714.1"/>
    </source>
</evidence>
<dbReference type="PRINTS" id="PR00723">
    <property type="entry name" value="SUBTILISIN"/>
</dbReference>
<keyword evidence="7" id="KW-0732">Signal</keyword>
<dbReference type="InterPro" id="IPR013783">
    <property type="entry name" value="Ig-like_fold"/>
</dbReference>
<dbReference type="RefSeq" id="WP_281892761.1">
    <property type="nucleotide sequence ID" value="NZ_BSDI01000004.1"/>
</dbReference>
<feature type="chain" id="PRO_5045474009" evidence="7">
    <location>
        <begin position="26"/>
        <end position="1088"/>
    </location>
</feature>
<feature type="domain" description="Peptidase S8/S53" evidence="8">
    <location>
        <begin position="201"/>
        <end position="460"/>
    </location>
</feature>
<evidence type="ECO:0000256" key="4">
    <source>
        <dbReference type="ARBA" id="ARBA00022825"/>
    </source>
</evidence>
<keyword evidence="4 5" id="KW-0720">Serine protease</keyword>
<feature type="active site" description="Charge relay system" evidence="5">
    <location>
        <position position="242"/>
    </location>
</feature>
<dbReference type="InterPro" id="IPR022398">
    <property type="entry name" value="Peptidase_S8_His-AS"/>
</dbReference>
<feature type="active site" description="Charge relay system" evidence="5">
    <location>
        <position position="210"/>
    </location>
</feature>
<evidence type="ECO:0000256" key="6">
    <source>
        <dbReference type="RuleBase" id="RU003355"/>
    </source>
</evidence>
<dbReference type="PANTHER" id="PTHR43806:SF11">
    <property type="entry name" value="CEREVISIN-RELATED"/>
    <property type="match status" value="1"/>
</dbReference>
<feature type="signal peptide" evidence="7">
    <location>
        <begin position="1"/>
        <end position="25"/>
    </location>
</feature>
<reference evidence="9" key="1">
    <citation type="submission" date="2022-12" db="EMBL/GenBank/DDBJ databases">
        <title>New Phytohabitans aurantiacus sp. RD004123 nov., an actinomycete isolated from soil.</title>
        <authorList>
            <person name="Triningsih D.W."/>
            <person name="Harunari E."/>
            <person name="Igarashi Y."/>
        </authorList>
    </citation>
    <scope>NUCLEOTIDE SEQUENCE</scope>
    <source>
        <strain evidence="9">RD004123</strain>
    </source>
</reference>
<dbReference type="Pfam" id="PF00082">
    <property type="entry name" value="Peptidase_S8"/>
    <property type="match status" value="1"/>
</dbReference>
<evidence type="ECO:0000259" key="8">
    <source>
        <dbReference type="Pfam" id="PF00082"/>
    </source>
</evidence>
<dbReference type="GO" id="GO:0008233">
    <property type="term" value="F:peptidase activity"/>
    <property type="evidence" value="ECO:0007669"/>
    <property type="project" value="UniProtKB-KW"/>
</dbReference>
<keyword evidence="10" id="KW-1185">Reference proteome</keyword>
<dbReference type="SUPFAM" id="SSF52743">
    <property type="entry name" value="Subtilisin-like"/>
    <property type="match status" value="1"/>
</dbReference>
<evidence type="ECO:0000256" key="1">
    <source>
        <dbReference type="ARBA" id="ARBA00011073"/>
    </source>
</evidence>
<keyword evidence="3 5" id="KW-0378">Hydrolase</keyword>
<evidence type="ECO:0000313" key="10">
    <source>
        <dbReference type="Proteomes" id="UP001144280"/>
    </source>
</evidence>
<dbReference type="InterPro" id="IPR036852">
    <property type="entry name" value="Peptidase_S8/S53_dom_sf"/>
</dbReference>
<dbReference type="InterPro" id="IPR023827">
    <property type="entry name" value="Peptidase_S8_Asp-AS"/>
</dbReference>
<proteinExistence type="inferred from homology"/>
<dbReference type="PROSITE" id="PS00137">
    <property type="entry name" value="SUBTILASE_HIS"/>
    <property type="match status" value="1"/>
</dbReference>
<evidence type="ECO:0000256" key="3">
    <source>
        <dbReference type="ARBA" id="ARBA00022801"/>
    </source>
</evidence>
<dbReference type="Gene3D" id="3.40.50.200">
    <property type="entry name" value="Peptidase S8/S53 domain"/>
    <property type="match status" value="1"/>
</dbReference>
<sequence length="1088" mass="112960">MRTFRWLAASASLTLVLSGPAPATAQPGGALPGDTVTLVTGDVVRFSGDKVVSVEPGKGRDRIGFAAERRAGHQYIYPSDVLGLLAAGRVDRRLFDVTGLLAIGYRDTTPLILQHAGGAKRSSLRQLADKRATVTREIPVVNALAVRADKGDNGALWTELRSGLDQGAVRSILLDGVRQIALDQSAAQIGAPAAWEAGLTGRDVVVGVLDTGVDASHPDLAGRIRASENFSESPEPGDVIGHGTHVASTMAGNGAASGGRYKGIAPEATILAGKVCDDRWCSDSAMIAGMQWAAEQGASVVNVSIGGPDSPGVDIVEDTVNRLSAQYGTLFVIASGNDGPHTVQSPSTADAALSVAAVDRQDAIADFSSGGPRLGDGGLKPEIAAPGTDIVAARSSLVPDEGSGPYMARSGTSMATPHVAGAAALLAQKYPQWSGSELKGALMSTSRWLDGVALDGQGAGRVDLAALVSASVVVDQGSLNLGRPEWPHEDDAPMAKVLTYRNTGTTPISATVAGAMTGPGGAAPAGMLTVSPSTVTIPAGGTATVTVTVDTSVAAPDGRYTGQVTAMVGATPVRTQVSVFREAESYDITVRVIDRHGATATAYNSAVTSWTGEQVSYQMTPDGYTTRVPAGDYSVGALIATDPDTEKETISLLARPQIRLKADTTVVIDARTAAAVDITVPEPGAAPVLSLASYTAPGDDGLDYYFPYEGTQRLFLGQVGPAATSAGFKSLVASHWARSDGNGSFWDSPYMYNVGIGIDGGVPTGLTRHVRPRDLAVVHQNMHGLPGTAGAMGSLADNAFFSANIRMRLPARRIDYFAGTNVNWSSDMVDIGPIDVPKTVTLAAQSDLVYRPGRSYQQIWNTAVFGPAFYNRPAGSASTVGVTRTADDEFSAYFGMMVDPVPGRFGIGGKIPAKRSQTTLYRNGEPIATSPVAGILSTTLPSEDSAYRLEAELDRTGVFPTSTKVSGSWSFRSAHSAEAVTPLPLMTVHYAPALDGAYSAPAGERFTIPVRVSHQAGSHASRVTSLTVEVSYDDGATWSPAAVKGGGSKWKTTVNHPAGAEHVSLRAVAKDKAGNEVTLTTLRAYLLH</sequence>
<feature type="active site" description="Charge relay system" evidence="5">
    <location>
        <position position="413"/>
    </location>
</feature>
<gene>
    <name evidence="9" type="ORF">Pa4123_09860</name>
</gene>
<dbReference type="InterPro" id="IPR015500">
    <property type="entry name" value="Peptidase_S8_subtilisin-rel"/>
</dbReference>
<dbReference type="EMBL" id="BSDI01000004">
    <property type="protein sequence ID" value="GLH95714.1"/>
    <property type="molecule type" value="Genomic_DNA"/>
</dbReference>
<comment type="caution">
    <text evidence="9">The sequence shown here is derived from an EMBL/GenBank/DDBJ whole genome shotgun (WGS) entry which is preliminary data.</text>
</comment>
<dbReference type="GO" id="GO:0006508">
    <property type="term" value="P:proteolysis"/>
    <property type="evidence" value="ECO:0007669"/>
    <property type="project" value="UniProtKB-KW"/>
</dbReference>